<name>A0A9D3Y5S6_DREPO</name>
<proteinExistence type="predicted"/>
<feature type="transmembrane region" description="Helical" evidence="1">
    <location>
        <begin position="101"/>
        <end position="124"/>
    </location>
</feature>
<keyword evidence="1" id="KW-1133">Transmembrane helix</keyword>
<gene>
    <name evidence="2" type="ORF">DPMN_194844</name>
</gene>
<keyword evidence="1" id="KW-0812">Transmembrane</keyword>
<keyword evidence="1" id="KW-0472">Membrane</keyword>
<dbReference type="Proteomes" id="UP000828390">
    <property type="component" value="Unassembled WGS sequence"/>
</dbReference>
<evidence type="ECO:0000313" key="2">
    <source>
        <dbReference type="EMBL" id="KAH3692394.1"/>
    </source>
</evidence>
<dbReference type="AlphaFoldDB" id="A0A9D3Y5S6"/>
<sequence length="143" mass="16121">MFFYIGRPLMNVTVDLFDQKPDQGSFSRHGHFLKITVCHESQNRSSEVKNVDDCVDHSTGNKIVAANTEHCCEDCMDDKSITFVFMSATFLGKRKNIQFEALVTLGLCIEFVMIVCFLFATVVANSLEFSTADLTTFFYSTTV</sequence>
<reference evidence="2" key="1">
    <citation type="journal article" date="2019" name="bioRxiv">
        <title>The Genome of the Zebra Mussel, Dreissena polymorpha: A Resource for Invasive Species Research.</title>
        <authorList>
            <person name="McCartney M.A."/>
            <person name="Auch B."/>
            <person name="Kono T."/>
            <person name="Mallez S."/>
            <person name="Zhang Y."/>
            <person name="Obille A."/>
            <person name="Becker A."/>
            <person name="Abrahante J.E."/>
            <person name="Garbe J."/>
            <person name="Badalamenti J.P."/>
            <person name="Herman A."/>
            <person name="Mangelson H."/>
            <person name="Liachko I."/>
            <person name="Sullivan S."/>
            <person name="Sone E.D."/>
            <person name="Koren S."/>
            <person name="Silverstein K.A.T."/>
            <person name="Beckman K.B."/>
            <person name="Gohl D.M."/>
        </authorList>
    </citation>
    <scope>NUCLEOTIDE SEQUENCE</scope>
    <source>
        <strain evidence="2">Duluth1</strain>
        <tissue evidence="2">Whole animal</tissue>
    </source>
</reference>
<accession>A0A9D3Y5S6</accession>
<dbReference type="EMBL" id="JAIWYP010000023">
    <property type="protein sequence ID" value="KAH3692394.1"/>
    <property type="molecule type" value="Genomic_DNA"/>
</dbReference>
<comment type="caution">
    <text evidence="2">The sequence shown here is derived from an EMBL/GenBank/DDBJ whole genome shotgun (WGS) entry which is preliminary data.</text>
</comment>
<evidence type="ECO:0000313" key="3">
    <source>
        <dbReference type="Proteomes" id="UP000828390"/>
    </source>
</evidence>
<keyword evidence="3" id="KW-1185">Reference proteome</keyword>
<protein>
    <submittedName>
        <fullName evidence="2">Uncharacterized protein</fullName>
    </submittedName>
</protein>
<organism evidence="2 3">
    <name type="scientific">Dreissena polymorpha</name>
    <name type="common">Zebra mussel</name>
    <name type="synonym">Mytilus polymorpha</name>
    <dbReference type="NCBI Taxonomy" id="45954"/>
    <lineage>
        <taxon>Eukaryota</taxon>
        <taxon>Metazoa</taxon>
        <taxon>Spiralia</taxon>
        <taxon>Lophotrochozoa</taxon>
        <taxon>Mollusca</taxon>
        <taxon>Bivalvia</taxon>
        <taxon>Autobranchia</taxon>
        <taxon>Heteroconchia</taxon>
        <taxon>Euheterodonta</taxon>
        <taxon>Imparidentia</taxon>
        <taxon>Neoheterodontei</taxon>
        <taxon>Myida</taxon>
        <taxon>Dreissenoidea</taxon>
        <taxon>Dreissenidae</taxon>
        <taxon>Dreissena</taxon>
    </lineage>
</organism>
<evidence type="ECO:0000256" key="1">
    <source>
        <dbReference type="SAM" id="Phobius"/>
    </source>
</evidence>
<reference evidence="2" key="2">
    <citation type="submission" date="2020-11" db="EMBL/GenBank/DDBJ databases">
        <authorList>
            <person name="McCartney M.A."/>
            <person name="Auch B."/>
            <person name="Kono T."/>
            <person name="Mallez S."/>
            <person name="Becker A."/>
            <person name="Gohl D.M."/>
            <person name="Silverstein K.A.T."/>
            <person name="Koren S."/>
            <person name="Bechman K.B."/>
            <person name="Herman A."/>
            <person name="Abrahante J.E."/>
            <person name="Garbe J."/>
        </authorList>
    </citation>
    <scope>NUCLEOTIDE SEQUENCE</scope>
    <source>
        <strain evidence="2">Duluth1</strain>
        <tissue evidence="2">Whole animal</tissue>
    </source>
</reference>